<protein>
    <submittedName>
        <fullName evidence="1">Uncharacterized protein</fullName>
    </submittedName>
</protein>
<reference evidence="1" key="1">
    <citation type="submission" date="2022-10" db="EMBL/GenBank/DDBJ databases">
        <title>Tapping the CABI collections for fungal endophytes: first genome assemblies for Collariella, Neodidymelliopsis, Ascochyta clinopodiicola, Didymella pomorum, Didymosphaeria variabile, Neocosmospora piperis and Neocucurbitaria cava.</title>
        <authorList>
            <person name="Hill R."/>
        </authorList>
    </citation>
    <scope>NUCLEOTIDE SEQUENCE</scope>
    <source>
        <strain evidence="1">IMI 355082</strain>
    </source>
</reference>
<comment type="caution">
    <text evidence="1">The sequence shown here is derived from an EMBL/GenBank/DDBJ whole genome shotgun (WGS) entry which is preliminary data.</text>
</comment>
<name>A0A9W9D266_9PEZI</name>
<dbReference type="Proteomes" id="UP001140453">
    <property type="component" value="Unassembled WGS sequence"/>
</dbReference>
<dbReference type="AlphaFoldDB" id="A0A9W9D266"/>
<organism evidence="1 2">
    <name type="scientific">Gnomoniopsis smithogilvyi</name>
    <dbReference type="NCBI Taxonomy" id="1191159"/>
    <lineage>
        <taxon>Eukaryota</taxon>
        <taxon>Fungi</taxon>
        <taxon>Dikarya</taxon>
        <taxon>Ascomycota</taxon>
        <taxon>Pezizomycotina</taxon>
        <taxon>Sordariomycetes</taxon>
        <taxon>Sordariomycetidae</taxon>
        <taxon>Diaporthales</taxon>
        <taxon>Gnomoniaceae</taxon>
        <taxon>Gnomoniopsis</taxon>
    </lineage>
</organism>
<keyword evidence="2" id="KW-1185">Reference proteome</keyword>
<evidence type="ECO:0000313" key="2">
    <source>
        <dbReference type="Proteomes" id="UP001140453"/>
    </source>
</evidence>
<gene>
    <name evidence="1" type="ORF">N0V93_001398</name>
</gene>
<proteinExistence type="predicted"/>
<dbReference type="EMBL" id="JAPEVB010000001">
    <property type="protein sequence ID" value="KAJ4397174.1"/>
    <property type="molecule type" value="Genomic_DNA"/>
</dbReference>
<dbReference type="OrthoDB" id="5132222at2759"/>
<sequence length="170" mass="19373">MLFVIFRGFKVSVAALDAFFQANSIAPTMSIPPFEPDEGEQYDEPRSRQQMEFLSTRLQAAGGDAEAAAKIFIPATEQHDRSRFAYVAYCWMFVYSQRRLQLDNDLPEAVPPSFDTLRQEIMGFVNDSNESIQGLGEIFLYSLVSWERSHFPRAVKETLRQGDYSLPDNA</sequence>
<accession>A0A9W9D266</accession>
<evidence type="ECO:0000313" key="1">
    <source>
        <dbReference type="EMBL" id="KAJ4397174.1"/>
    </source>
</evidence>